<dbReference type="InterPro" id="IPR000917">
    <property type="entry name" value="Sulfatase_N"/>
</dbReference>
<dbReference type="InterPro" id="IPR017850">
    <property type="entry name" value="Alkaline_phosphatase_core_sf"/>
</dbReference>
<feature type="domain" description="Sulfatase N-terminal" evidence="7">
    <location>
        <begin position="340"/>
        <end position="608"/>
    </location>
</feature>
<feature type="transmembrane region" description="Helical" evidence="6">
    <location>
        <begin position="241"/>
        <end position="260"/>
    </location>
</feature>
<name>A0ABS3YQ08_9BACT</name>
<dbReference type="InterPro" id="IPR012160">
    <property type="entry name" value="LtaS-like"/>
</dbReference>
<feature type="transmembrane region" description="Helical" evidence="6">
    <location>
        <begin position="90"/>
        <end position="109"/>
    </location>
</feature>
<keyword evidence="3 6" id="KW-0812">Transmembrane</keyword>
<dbReference type="PIRSF" id="PIRSF005091">
    <property type="entry name" value="Mmb_sulf_HI1246"/>
    <property type="match status" value="1"/>
</dbReference>
<evidence type="ECO:0000256" key="2">
    <source>
        <dbReference type="ARBA" id="ARBA00022475"/>
    </source>
</evidence>
<evidence type="ECO:0000313" key="9">
    <source>
        <dbReference type="Proteomes" id="UP000677244"/>
    </source>
</evidence>
<keyword evidence="5 6" id="KW-0472">Membrane</keyword>
<dbReference type="CDD" id="cd16015">
    <property type="entry name" value="LTA_synthase"/>
    <property type="match status" value="1"/>
</dbReference>
<organism evidence="8 9">
    <name type="scientific">Niastella soli</name>
    <dbReference type="NCBI Taxonomy" id="2821487"/>
    <lineage>
        <taxon>Bacteria</taxon>
        <taxon>Pseudomonadati</taxon>
        <taxon>Bacteroidota</taxon>
        <taxon>Chitinophagia</taxon>
        <taxon>Chitinophagales</taxon>
        <taxon>Chitinophagaceae</taxon>
        <taxon>Niastella</taxon>
    </lineage>
</organism>
<accession>A0ABS3YQ08</accession>
<feature type="transmembrane region" description="Helical" evidence="6">
    <location>
        <begin position="147"/>
        <end position="166"/>
    </location>
</feature>
<comment type="caution">
    <text evidence="8">The sequence shown here is derived from an EMBL/GenBank/DDBJ whole genome shotgun (WGS) entry which is preliminary data.</text>
</comment>
<dbReference type="InterPro" id="IPR050448">
    <property type="entry name" value="OpgB/LTA_synthase_biosynth"/>
</dbReference>
<dbReference type="PANTHER" id="PTHR47371">
    <property type="entry name" value="LIPOTEICHOIC ACID SYNTHASE"/>
    <property type="match status" value="1"/>
</dbReference>
<comment type="subcellular location">
    <subcellularLocation>
        <location evidence="1">Cell membrane</location>
        <topology evidence="1">Multi-pass membrane protein</topology>
    </subcellularLocation>
</comment>
<feature type="transmembrane region" description="Helical" evidence="6">
    <location>
        <begin position="12"/>
        <end position="37"/>
    </location>
</feature>
<keyword evidence="9" id="KW-1185">Reference proteome</keyword>
<evidence type="ECO:0000259" key="7">
    <source>
        <dbReference type="Pfam" id="PF00884"/>
    </source>
</evidence>
<gene>
    <name evidence="8" type="ORF">J7I42_06810</name>
</gene>
<keyword evidence="4 6" id="KW-1133">Transmembrane helix</keyword>
<evidence type="ECO:0000256" key="5">
    <source>
        <dbReference type="ARBA" id="ARBA00023136"/>
    </source>
</evidence>
<proteinExistence type="predicted"/>
<protein>
    <submittedName>
        <fullName evidence="8">Sulfatase-like hydrolase/transferase</fullName>
    </submittedName>
</protein>
<evidence type="ECO:0000256" key="6">
    <source>
        <dbReference type="SAM" id="Phobius"/>
    </source>
</evidence>
<feature type="transmembrane region" description="Helical" evidence="6">
    <location>
        <begin position="49"/>
        <end position="78"/>
    </location>
</feature>
<reference evidence="8 9" key="1">
    <citation type="submission" date="2021-03" db="EMBL/GenBank/DDBJ databases">
        <title>Assistant Professor.</title>
        <authorList>
            <person name="Huq M.A."/>
        </authorList>
    </citation>
    <scope>NUCLEOTIDE SEQUENCE [LARGE SCALE GENOMIC DNA]</scope>
    <source>
        <strain evidence="8 9">MAH-29</strain>
    </source>
</reference>
<keyword evidence="2" id="KW-1003">Cell membrane</keyword>
<dbReference type="PROSITE" id="PS51257">
    <property type="entry name" value="PROKAR_LIPOPROTEIN"/>
    <property type="match status" value="1"/>
</dbReference>
<feature type="transmembrane region" description="Helical" evidence="6">
    <location>
        <begin position="203"/>
        <end position="221"/>
    </location>
</feature>
<dbReference type="Gene3D" id="3.40.720.10">
    <property type="entry name" value="Alkaline Phosphatase, subunit A"/>
    <property type="match status" value="1"/>
</dbReference>
<sequence length="699" mass="80016">MRSLVQKGLAHRFGIILLLVFINLGISCATRLGLLLYTGRGFDWTISNLFGVFGIGLIYDLAISSYIIIPFVLHLWFTSEKLYAPAWRKWVIGLYLGLMVFFSISQLVPAEYNAALHWGVVALFGMRLLIYLLLAKKGPAFRMQWRKYVLCADIFLVTFLLLFNSISEYFFWNEFSTRYNFIAVDYLIYTNEVLGNIRESYPVVWIITGVLIVSFAIVWYLRRNIDRALRQAVSFQRRSVVALLLLIFPLITYFFVTNNWKRFSSNAYANELAANGLFEFGTAFFHNELDFYRFYRVLPDAEAFNIVRQQLETPNARFVSNDPFNLERQITYAEPERNMNVVMISVESFSADFMKAFGNDQNITPYLDSLAEKSMLFTNLYASGTRTVRGLEALSLSIPPTPGQSVVKRPDNGNMFSLGSVFRSKGYTTQYLYGGYGYFDNMNAFFSGNHYDVIDRNALRPDQIHYANIWGVADEDLFALTLQQLDSNYKTGKPFFSQVMTVSNHRPFTYPEGRIDIPPSRQAREGAVKYTDYAIGQFIRNASEKPWFKNTVFVIVADHCAGSAGSVELPVTGYHIPMLMYSPGNITPQKNDRLMAQIDIAPSILGLLKFNYRSKFFGQDIFSLPAGHERAFISTYQGLGYLKNGELIIQSPLQQVEQYKPDFTTGKAQKQPLNDSLVKQAIAYYQSASWLLKNNKYRN</sequence>
<evidence type="ECO:0000256" key="4">
    <source>
        <dbReference type="ARBA" id="ARBA00022989"/>
    </source>
</evidence>
<evidence type="ECO:0000256" key="1">
    <source>
        <dbReference type="ARBA" id="ARBA00004651"/>
    </source>
</evidence>
<dbReference type="Proteomes" id="UP000677244">
    <property type="component" value="Unassembled WGS sequence"/>
</dbReference>
<evidence type="ECO:0000313" key="8">
    <source>
        <dbReference type="EMBL" id="MBO9199969.1"/>
    </source>
</evidence>
<evidence type="ECO:0000256" key="3">
    <source>
        <dbReference type="ARBA" id="ARBA00022692"/>
    </source>
</evidence>
<dbReference type="Pfam" id="PF00884">
    <property type="entry name" value="Sulfatase"/>
    <property type="match status" value="1"/>
</dbReference>
<dbReference type="SUPFAM" id="SSF53649">
    <property type="entry name" value="Alkaline phosphatase-like"/>
    <property type="match status" value="1"/>
</dbReference>
<feature type="transmembrane region" description="Helical" evidence="6">
    <location>
        <begin position="115"/>
        <end position="135"/>
    </location>
</feature>
<dbReference type="Gene3D" id="3.30.1120.80">
    <property type="match status" value="1"/>
</dbReference>
<dbReference type="EMBL" id="JAGHKO010000001">
    <property type="protein sequence ID" value="MBO9199969.1"/>
    <property type="molecule type" value="Genomic_DNA"/>
</dbReference>
<dbReference type="PANTHER" id="PTHR47371:SF3">
    <property type="entry name" value="PHOSPHOGLYCEROL TRANSFERASE I"/>
    <property type="match status" value="1"/>
</dbReference>